<dbReference type="SUPFAM" id="SSF51569">
    <property type="entry name" value="Aldolase"/>
    <property type="match status" value="1"/>
</dbReference>
<comment type="similarity">
    <text evidence="2 7">Belongs to the alpha-IPM synthase/homocitrate synthase family.</text>
</comment>
<comment type="function">
    <text evidence="1">This protein is a Fe-Mo-cofactor biosynthetic component.</text>
</comment>
<dbReference type="EC" id="2.3.3.14" evidence="3"/>
<evidence type="ECO:0000313" key="9">
    <source>
        <dbReference type="EMBL" id="VFU09229.1"/>
    </source>
</evidence>
<evidence type="ECO:0000256" key="5">
    <source>
        <dbReference type="ARBA" id="ARBA00022679"/>
    </source>
</evidence>
<dbReference type="InterPro" id="IPR002034">
    <property type="entry name" value="AIPM/Hcit_synth_CS"/>
</dbReference>
<keyword evidence="5 7" id="KW-0808">Transferase</keyword>
<evidence type="ECO:0000259" key="8">
    <source>
        <dbReference type="PROSITE" id="PS50991"/>
    </source>
</evidence>
<dbReference type="Gene3D" id="1.10.238.260">
    <property type="match status" value="1"/>
</dbReference>
<name>A0A4U8Z1P7_METTU</name>
<keyword evidence="9" id="KW-0012">Acyltransferase</keyword>
<reference evidence="9 10" key="1">
    <citation type="submission" date="2019-03" db="EMBL/GenBank/DDBJ databases">
        <authorList>
            <person name="Kox A.R. M."/>
        </authorList>
    </citation>
    <scope>NUCLEOTIDE SEQUENCE [LARGE SCALE GENOMIC DNA]</scope>
    <source>
        <strain evidence="9">MTUNDRAET4 annotated genome</strain>
    </source>
</reference>
<dbReference type="EMBL" id="LR536450">
    <property type="protein sequence ID" value="VFU09229.1"/>
    <property type="molecule type" value="Genomic_DNA"/>
</dbReference>
<evidence type="ECO:0000256" key="1">
    <source>
        <dbReference type="ARBA" id="ARBA00003050"/>
    </source>
</evidence>
<evidence type="ECO:0000256" key="7">
    <source>
        <dbReference type="RuleBase" id="RU003523"/>
    </source>
</evidence>
<dbReference type="PANTHER" id="PTHR42880:SF1">
    <property type="entry name" value="ISOPROPYLMALATE_HOMOCITRATE_CITRAMALATE SYNTHASE FAMILY PROTEIN"/>
    <property type="match status" value="1"/>
</dbReference>
<protein>
    <recommendedName>
        <fullName evidence="4">Homocitrate synthase</fullName>
        <ecNumber evidence="3">2.3.3.14</ecNumber>
    </recommendedName>
</protein>
<dbReference type="Pfam" id="PF00682">
    <property type="entry name" value="HMGL-like"/>
    <property type="match status" value="1"/>
</dbReference>
<dbReference type="PANTHER" id="PTHR42880">
    <property type="entry name" value="HOMOCITRATE SYNTHASE"/>
    <property type="match status" value="1"/>
</dbReference>
<evidence type="ECO:0000256" key="3">
    <source>
        <dbReference type="ARBA" id="ARBA00012974"/>
    </source>
</evidence>
<dbReference type="PROSITE" id="PS00816">
    <property type="entry name" value="AIPM_HOMOCIT_SYNTH_2"/>
    <property type="match status" value="1"/>
</dbReference>
<dbReference type="PROSITE" id="PS00815">
    <property type="entry name" value="AIPM_HOMOCIT_SYNTH_1"/>
    <property type="match status" value="1"/>
</dbReference>
<evidence type="ECO:0000313" key="10">
    <source>
        <dbReference type="Proteomes" id="UP000294360"/>
    </source>
</evidence>
<dbReference type="InterPro" id="IPR000891">
    <property type="entry name" value="PYR_CT"/>
</dbReference>
<dbReference type="Gene3D" id="3.20.20.70">
    <property type="entry name" value="Aldolase class I"/>
    <property type="match status" value="1"/>
</dbReference>
<proteinExistence type="inferred from homology"/>
<dbReference type="PROSITE" id="PS50991">
    <property type="entry name" value="PYR_CT"/>
    <property type="match status" value="1"/>
</dbReference>
<evidence type="ECO:0000256" key="6">
    <source>
        <dbReference type="ARBA" id="ARBA00048019"/>
    </source>
</evidence>
<dbReference type="OrthoDB" id="9803573at2"/>
<accession>A0A4U8Z1P7</accession>
<evidence type="ECO:0000256" key="4">
    <source>
        <dbReference type="ARBA" id="ARBA00020735"/>
    </source>
</evidence>
<dbReference type="InterPro" id="IPR013785">
    <property type="entry name" value="Aldolase_TIM"/>
</dbReference>
<dbReference type="InterPro" id="IPR013477">
    <property type="entry name" value="NifV/FrbC"/>
</dbReference>
<dbReference type="InterPro" id="IPR054691">
    <property type="entry name" value="LeuA/HCS_post-cat"/>
</dbReference>
<dbReference type="Proteomes" id="UP000294360">
    <property type="component" value="Chromosome"/>
</dbReference>
<dbReference type="CDD" id="cd07939">
    <property type="entry name" value="DRE_TIM_NifV"/>
    <property type="match status" value="1"/>
</dbReference>
<dbReference type="GO" id="GO:0019752">
    <property type="term" value="P:carboxylic acid metabolic process"/>
    <property type="evidence" value="ECO:0007669"/>
    <property type="project" value="InterPro"/>
</dbReference>
<comment type="catalytic activity">
    <reaction evidence="6">
        <text>acetyl-CoA + 2-oxoglutarate + H2O = (2R)-homocitrate + CoA + H(+)</text>
        <dbReference type="Rhea" id="RHEA:12929"/>
        <dbReference type="ChEBI" id="CHEBI:15377"/>
        <dbReference type="ChEBI" id="CHEBI:15378"/>
        <dbReference type="ChEBI" id="CHEBI:16810"/>
        <dbReference type="ChEBI" id="CHEBI:57287"/>
        <dbReference type="ChEBI" id="CHEBI:57288"/>
        <dbReference type="ChEBI" id="CHEBI:58884"/>
        <dbReference type="EC" id="2.3.3.14"/>
    </reaction>
</comment>
<evidence type="ECO:0000256" key="2">
    <source>
        <dbReference type="ARBA" id="ARBA00006154"/>
    </source>
</evidence>
<dbReference type="GO" id="GO:0004410">
    <property type="term" value="F:homocitrate synthase activity"/>
    <property type="evidence" value="ECO:0007669"/>
    <property type="project" value="UniProtKB-EC"/>
</dbReference>
<dbReference type="KEGG" id="mtun:MTUNDRAET4_2336"/>
<gene>
    <name evidence="9" type="primary">nifV</name>
    <name evidence="9" type="ORF">MTUNDRAET4_2336</name>
</gene>
<dbReference type="AlphaFoldDB" id="A0A4U8Z1P7"/>
<feature type="domain" description="Pyruvate carboxyltransferase" evidence="8">
    <location>
        <begin position="8"/>
        <end position="259"/>
    </location>
</feature>
<dbReference type="Pfam" id="PF22617">
    <property type="entry name" value="HCS_D2"/>
    <property type="match status" value="1"/>
</dbReference>
<organism evidence="9 10">
    <name type="scientific">Methylocella tundrae</name>
    <dbReference type="NCBI Taxonomy" id="227605"/>
    <lineage>
        <taxon>Bacteria</taxon>
        <taxon>Pseudomonadati</taxon>
        <taxon>Pseudomonadota</taxon>
        <taxon>Alphaproteobacteria</taxon>
        <taxon>Hyphomicrobiales</taxon>
        <taxon>Beijerinckiaceae</taxon>
        <taxon>Methylocella</taxon>
    </lineage>
</organism>
<sequence length="392" mass="40639">MSGDHPRISINDTTLRDGEQAPGVAFSAREKLAIARELAAAGVDEIEAGTPAMGADEIDAIAAVAADGLPCRVVAWCRLTKGDVDAAISAGVSHVNISAPMSRLQMKVKLGADVEDLVSRVRAVVGHAIGHGLTVALGGEDSSRADPRDIGRIARAAASEGASRLRFADTMGVLDPFTTFDAVRRVREETDVAVEFHGHDDLGLATANTLAALRAGASHASVTVLGLGERAGNAALEEVAMALGRAVAGCSAINPLRLRALARLVAHAANRPIGRAKAIVGADIFTHESGIHVAALMKDARAYQGIDPATLGRQNKVVIGKHSGLSAITGLCAELSLDLDREQAAEVLMLAKRHALLRHRPLGRGDVAGLVEEVRSGSRRPSTRTTVTGASA</sequence>